<evidence type="ECO:0000313" key="2">
    <source>
        <dbReference type="EMBL" id="GAA4855046.1"/>
    </source>
</evidence>
<accession>A0ABP9DP11</accession>
<evidence type="ECO:0000256" key="1">
    <source>
        <dbReference type="SAM" id="Phobius"/>
    </source>
</evidence>
<feature type="transmembrane region" description="Helical" evidence="1">
    <location>
        <begin position="134"/>
        <end position="156"/>
    </location>
</feature>
<keyword evidence="1" id="KW-0472">Membrane</keyword>
<feature type="transmembrane region" description="Helical" evidence="1">
    <location>
        <begin position="68"/>
        <end position="90"/>
    </location>
</feature>
<gene>
    <name evidence="2" type="ORF">GCM10023332_03290</name>
</gene>
<sequence length="159" mass="16845">MPATRVVSGTLDSGQGAPGEAVMKQWGLAFVAGFVSTLLFHQGVLHLLHVAGVFPRPAWNMAAVPPFGVPAVLSLAFWGGVWGPVLWALVRKYRGGPRWLWGAIWGALLPSLVALLVVMPLKGMPMAGGFDPKLILGALLLNGAWGLGVVGLMRLYGQR</sequence>
<proteinExistence type="predicted"/>
<keyword evidence="1" id="KW-1133">Transmembrane helix</keyword>
<feature type="transmembrane region" description="Helical" evidence="1">
    <location>
        <begin position="26"/>
        <end position="48"/>
    </location>
</feature>
<dbReference type="Proteomes" id="UP001501323">
    <property type="component" value="Unassembled WGS sequence"/>
</dbReference>
<comment type="caution">
    <text evidence="2">The sequence shown here is derived from an EMBL/GenBank/DDBJ whole genome shotgun (WGS) entry which is preliminary data.</text>
</comment>
<keyword evidence="1" id="KW-0812">Transmembrane</keyword>
<evidence type="ECO:0000313" key="3">
    <source>
        <dbReference type="Proteomes" id="UP001501323"/>
    </source>
</evidence>
<organism evidence="2 3">
    <name type="scientific">Luteimonas vadosa</name>
    <dbReference type="NCBI Taxonomy" id="1165507"/>
    <lineage>
        <taxon>Bacteria</taxon>
        <taxon>Pseudomonadati</taxon>
        <taxon>Pseudomonadota</taxon>
        <taxon>Gammaproteobacteria</taxon>
        <taxon>Lysobacterales</taxon>
        <taxon>Lysobacteraceae</taxon>
        <taxon>Luteimonas</taxon>
    </lineage>
</organism>
<keyword evidence="3" id="KW-1185">Reference proteome</keyword>
<protein>
    <submittedName>
        <fullName evidence="2">Uncharacterized protein</fullName>
    </submittedName>
</protein>
<dbReference type="EMBL" id="BAABJY010000001">
    <property type="protein sequence ID" value="GAA4855046.1"/>
    <property type="molecule type" value="Genomic_DNA"/>
</dbReference>
<name>A0ABP9DP11_9GAMM</name>
<reference evidence="3" key="1">
    <citation type="journal article" date="2019" name="Int. J. Syst. Evol. Microbiol.">
        <title>The Global Catalogue of Microorganisms (GCM) 10K type strain sequencing project: providing services to taxonomists for standard genome sequencing and annotation.</title>
        <authorList>
            <consortium name="The Broad Institute Genomics Platform"/>
            <consortium name="The Broad Institute Genome Sequencing Center for Infectious Disease"/>
            <person name="Wu L."/>
            <person name="Ma J."/>
        </authorList>
    </citation>
    <scope>NUCLEOTIDE SEQUENCE [LARGE SCALE GENOMIC DNA]</scope>
    <source>
        <strain evidence="3">JCM 18392</strain>
    </source>
</reference>
<feature type="transmembrane region" description="Helical" evidence="1">
    <location>
        <begin position="99"/>
        <end position="122"/>
    </location>
</feature>